<evidence type="ECO:0000256" key="1">
    <source>
        <dbReference type="SAM" id="MobiDB-lite"/>
    </source>
</evidence>
<dbReference type="AlphaFoldDB" id="A0A090XBS1"/>
<evidence type="ECO:0000256" key="2">
    <source>
        <dbReference type="SAM" id="SignalP"/>
    </source>
</evidence>
<feature type="chain" id="PRO_5001868374" evidence="2">
    <location>
        <begin position="21"/>
        <end position="256"/>
    </location>
</feature>
<sequence>MRVGFFLAVVFPVILHRASSVPHGVLPPSAYTVGHDTSFQVSKGPDDECKNVSSSGIQKCGTKTHERTVIPIGKTVETEIINGDKAQECKGCPDIGKTTIAPVTTPPTTPVPCTSTTPQTPTVPTIPSTITTTKPPASQRTPHSTTSTTAPYSTSTSTVPHSTTTTTAPRSMITTTAPCSTTTTTAPRSMTTTMAPRSMTTATAPRTMTTTNPDNSRHPQDVLKRYKRPHSIQDVLRASRERQPLDHPRNVFPRAY</sequence>
<name>A0A090XBS1_IXORI</name>
<dbReference type="EMBL" id="GBIH01000244">
    <property type="protein sequence ID" value="JAC94466.1"/>
    <property type="molecule type" value="mRNA"/>
</dbReference>
<feature type="compositionally biased region" description="Basic and acidic residues" evidence="1">
    <location>
        <begin position="237"/>
        <end position="249"/>
    </location>
</feature>
<evidence type="ECO:0000313" key="3">
    <source>
        <dbReference type="EMBL" id="JAC94466.1"/>
    </source>
</evidence>
<organism evidence="3">
    <name type="scientific">Ixodes ricinus</name>
    <name type="common">Common tick</name>
    <name type="synonym">Acarus ricinus</name>
    <dbReference type="NCBI Taxonomy" id="34613"/>
    <lineage>
        <taxon>Eukaryota</taxon>
        <taxon>Metazoa</taxon>
        <taxon>Ecdysozoa</taxon>
        <taxon>Arthropoda</taxon>
        <taxon>Chelicerata</taxon>
        <taxon>Arachnida</taxon>
        <taxon>Acari</taxon>
        <taxon>Parasitiformes</taxon>
        <taxon>Ixodida</taxon>
        <taxon>Ixodoidea</taxon>
        <taxon>Ixodidae</taxon>
        <taxon>Ixodinae</taxon>
        <taxon>Ixodes</taxon>
    </lineage>
</organism>
<feature type="region of interest" description="Disordered" evidence="1">
    <location>
        <begin position="100"/>
        <end position="169"/>
    </location>
</feature>
<protein>
    <submittedName>
        <fullName evidence="3">Putative cell wall protein dan4</fullName>
    </submittedName>
</protein>
<feature type="compositionally biased region" description="Low complexity" evidence="1">
    <location>
        <begin position="111"/>
        <end position="169"/>
    </location>
</feature>
<feature type="region of interest" description="Disordered" evidence="1">
    <location>
        <begin position="194"/>
        <end position="256"/>
    </location>
</feature>
<feature type="signal peptide" evidence="2">
    <location>
        <begin position="1"/>
        <end position="20"/>
    </location>
</feature>
<proteinExistence type="evidence at transcript level"/>
<feature type="compositionally biased region" description="Basic and acidic residues" evidence="1">
    <location>
        <begin position="215"/>
        <end position="224"/>
    </location>
</feature>
<keyword evidence="2" id="KW-0732">Signal</keyword>
<feature type="compositionally biased region" description="Low complexity" evidence="1">
    <location>
        <begin position="194"/>
        <end position="211"/>
    </location>
</feature>
<accession>A0A090XBS1</accession>
<reference evidence="3" key="1">
    <citation type="journal article" date="2015" name="PLoS Negl. Trop. Dis.">
        <title>Deep Sequencing Analysis of the Ixodes ricinus Haemocytome.</title>
        <authorList>
            <person name="Kotsyfakis M."/>
            <person name="Kopacek P."/>
            <person name="Franta Z."/>
            <person name="Pedra J.H."/>
            <person name="Ribeiro J.M."/>
        </authorList>
    </citation>
    <scope>NUCLEOTIDE SEQUENCE</scope>
</reference>